<protein>
    <recommendedName>
        <fullName evidence="2">tRNA(Met) cytidine acetate ligase</fullName>
        <ecNumber evidence="2">6.3.4.-</ecNumber>
    </recommendedName>
</protein>
<name>A0ABT1N9W0_9FIRM</name>
<keyword evidence="2" id="KW-0694">RNA-binding</keyword>
<feature type="binding site" evidence="2">
    <location>
        <begin position="184"/>
        <end position="185"/>
    </location>
    <ligand>
        <name>ATP</name>
        <dbReference type="ChEBI" id="CHEBI:30616"/>
    </ligand>
</feature>
<dbReference type="NCBIfam" id="NF010191">
    <property type="entry name" value="PRK13670.1"/>
    <property type="match status" value="1"/>
</dbReference>
<dbReference type="EC" id="6.3.4.-" evidence="2"/>
<organism evidence="3 4">
    <name type="scientific">Lutispora saccharofermentans</name>
    <dbReference type="NCBI Taxonomy" id="3024236"/>
    <lineage>
        <taxon>Bacteria</taxon>
        <taxon>Bacillati</taxon>
        <taxon>Bacillota</taxon>
        <taxon>Clostridia</taxon>
        <taxon>Lutisporales</taxon>
        <taxon>Lutisporaceae</taxon>
        <taxon>Lutispora</taxon>
    </lineage>
</organism>
<sequence>MKVVGIVSEYNPFHNGHKYHLDLSKKICSAEYAVAVMSGNFLQRGEPAIFDKWSRAKMAVLGGVDLVIELPVVYSCQTAEIFAFGAIKILNSLGIIDCLCFGSENGDVGKLSEIAVVLMNEPKEIRNKIKDNMAKGMTYPKAMGEAYEAAYGDLLSYPNNVLGIEYIKSLIGLNSSIKPVTVKRIRNNYNDTAFTGAISSATAIREELRASGLTDQIRSSTPKASYDIMQQNLGYGKGPVFWEDFSNILLYELRKSNLEYIKALPEIKEGIEYRLKKAGRSSIDFEDIISALKTKRYTRTSLQRTLCHMLLSIKKEDVSCAKSSEAPIYIKVLAFNKKGRELLREIKRLSIYPIIIKAADFIPQSQHLKRMFSLDMMATDIYSLAYKNKSCKEAGEDYKTSPLYIEES</sequence>
<evidence type="ECO:0000313" key="4">
    <source>
        <dbReference type="Proteomes" id="UP001651880"/>
    </source>
</evidence>
<dbReference type="PANTHER" id="PTHR37825">
    <property type="entry name" value="TRNA(MET) CYTIDINE ACETATE LIGASE"/>
    <property type="match status" value="1"/>
</dbReference>
<reference evidence="3 4" key="1">
    <citation type="submission" date="2021-10" db="EMBL/GenBank/DDBJ databases">
        <title>Lutispora strain m25 sp. nov., a thermophilic, non-spore-forming bacterium isolated from a lab-scale methanogenic bioreactor digesting anaerobic sludge.</title>
        <authorList>
            <person name="El Houari A."/>
            <person name="Mcdonald J."/>
        </authorList>
    </citation>
    <scope>NUCLEOTIDE SEQUENCE [LARGE SCALE GENOMIC DNA]</scope>
    <source>
        <strain evidence="4">m25</strain>
    </source>
</reference>
<dbReference type="SUPFAM" id="SSF52374">
    <property type="entry name" value="Nucleotidylyl transferase"/>
    <property type="match status" value="1"/>
</dbReference>
<comment type="function">
    <text evidence="2">Catalyzes the formation of N(4)-acetylcytidine (ac(4)C) at the wobble position of elongator tRNA(Met), using acetate and ATP as substrates. First activates an acetate ion to form acetyladenylate (Ac-AMP) and then transfers the acetyl group to tRNA to form ac(4)C34.</text>
</comment>
<dbReference type="Pfam" id="PF05636">
    <property type="entry name" value="HIGH_NTase1"/>
    <property type="match status" value="1"/>
</dbReference>
<keyword evidence="2" id="KW-0820">tRNA-binding</keyword>
<keyword evidence="2" id="KW-0963">Cytoplasm</keyword>
<feature type="binding site" evidence="2">
    <location>
        <position position="159"/>
    </location>
    <ligand>
        <name>ATP</name>
        <dbReference type="ChEBI" id="CHEBI:30616"/>
    </ligand>
</feature>
<dbReference type="Gene3D" id="3.40.50.620">
    <property type="entry name" value="HUPs"/>
    <property type="match status" value="1"/>
</dbReference>
<comment type="caution">
    <text evidence="3">The sequence shown here is derived from an EMBL/GenBank/DDBJ whole genome shotgun (WGS) entry which is preliminary data.</text>
</comment>
<evidence type="ECO:0000256" key="1">
    <source>
        <dbReference type="ARBA" id="ARBA00022694"/>
    </source>
</evidence>
<keyword evidence="1 2" id="KW-0819">tRNA processing</keyword>
<dbReference type="PANTHER" id="PTHR37825:SF1">
    <property type="entry name" value="TRNA(MET) CYTIDINE ACETATE LIGASE"/>
    <property type="match status" value="1"/>
</dbReference>
<comment type="subcellular location">
    <subcellularLocation>
        <location evidence="2">Cytoplasm</location>
    </subcellularLocation>
</comment>
<dbReference type="RefSeq" id="WP_255225555.1">
    <property type="nucleotide sequence ID" value="NZ_JAJEKE010000001.1"/>
</dbReference>
<keyword evidence="2" id="KW-0067">ATP-binding</keyword>
<dbReference type="InterPro" id="IPR014729">
    <property type="entry name" value="Rossmann-like_a/b/a_fold"/>
</dbReference>
<proteinExistence type="inferred from homology"/>
<feature type="binding site" evidence="2">
    <location>
        <position position="102"/>
    </location>
    <ligand>
        <name>ATP</name>
        <dbReference type="ChEBI" id="CHEBI:30616"/>
    </ligand>
</feature>
<dbReference type="InterPro" id="IPR008513">
    <property type="entry name" value="tRNA(Met)_cyd_acetate_ligase"/>
</dbReference>
<keyword evidence="2" id="KW-0547">Nucleotide-binding</keyword>
<dbReference type="EMBL" id="JAJEKE010000001">
    <property type="protein sequence ID" value="MCQ1528044.1"/>
    <property type="molecule type" value="Genomic_DNA"/>
</dbReference>
<gene>
    <name evidence="2" type="primary">tmcAL</name>
    <name evidence="3" type="ORF">LJD61_00565</name>
</gene>
<evidence type="ECO:0000313" key="3">
    <source>
        <dbReference type="EMBL" id="MCQ1528044.1"/>
    </source>
</evidence>
<keyword evidence="2" id="KW-0436">Ligase</keyword>
<dbReference type="Proteomes" id="UP001651880">
    <property type="component" value="Unassembled WGS sequence"/>
</dbReference>
<keyword evidence="4" id="KW-1185">Reference proteome</keyword>
<feature type="binding site" evidence="2">
    <location>
        <begin position="7"/>
        <end position="20"/>
    </location>
    <ligand>
        <name>ATP</name>
        <dbReference type="ChEBI" id="CHEBI:30616"/>
    </ligand>
</feature>
<comment type="similarity">
    <text evidence="2">Belongs to the TmcAL family.</text>
</comment>
<accession>A0ABT1N9W0</accession>
<evidence type="ECO:0000256" key="2">
    <source>
        <dbReference type="HAMAP-Rule" id="MF_01539"/>
    </source>
</evidence>
<comment type="catalytic activity">
    <reaction evidence="2">
        <text>cytidine(34) in elongator tRNA(Met) + acetate + ATP = N(4)-acetylcytidine(34) in elongator tRNA(Met) + AMP + diphosphate</text>
        <dbReference type="Rhea" id="RHEA:58144"/>
        <dbReference type="Rhea" id="RHEA-COMP:10693"/>
        <dbReference type="Rhea" id="RHEA-COMP:10694"/>
        <dbReference type="ChEBI" id="CHEBI:30089"/>
        <dbReference type="ChEBI" id="CHEBI:30616"/>
        <dbReference type="ChEBI" id="CHEBI:33019"/>
        <dbReference type="ChEBI" id="CHEBI:74900"/>
        <dbReference type="ChEBI" id="CHEBI:82748"/>
        <dbReference type="ChEBI" id="CHEBI:456215"/>
    </reaction>
</comment>
<dbReference type="HAMAP" id="MF_01539">
    <property type="entry name" value="TmcAL"/>
    <property type="match status" value="1"/>
</dbReference>